<evidence type="ECO:0000259" key="10">
    <source>
        <dbReference type="PROSITE" id="PS51186"/>
    </source>
</evidence>
<dbReference type="EMBL" id="PGTN01000018">
    <property type="protein sequence ID" value="PJF48317.1"/>
    <property type="molecule type" value="Genomic_DNA"/>
</dbReference>
<dbReference type="InterPro" id="IPR036393">
    <property type="entry name" value="AceGlu_kinase-like_sf"/>
</dbReference>
<feature type="site" description="Transition state stabilizer" evidence="9">
    <location>
        <position position="171"/>
    </location>
</feature>
<evidence type="ECO:0000256" key="7">
    <source>
        <dbReference type="ARBA" id="ARBA00022840"/>
    </source>
</evidence>
<dbReference type="PANTHER" id="PTHR23342">
    <property type="entry name" value="N-ACETYLGLUTAMATE SYNTHASE"/>
    <property type="match status" value="1"/>
</dbReference>
<dbReference type="PANTHER" id="PTHR23342:SF0">
    <property type="entry name" value="N-ACETYLGLUTAMATE SYNTHASE, MITOCHONDRIAL"/>
    <property type="match status" value="1"/>
</dbReference>
<comment type="caution">
    <text evidence="11">The sequence shown here is derived from an EMBL/GenBank/DDBJ whole genome shotgun (WGS) entry which is preliminary data.</text>
</comment>
<dbReference type="HAMAP" id="MF_00082">
    <property type="entry name" value="ArgB"/>
    <property type="match status" value="1"/>
</dbReference>
<keyword evidence="2 9" id="KW-0055">Arginine biosynthesis</keyword>
<name>A0A2M8QET5_9CHLR</name>
<feature type="site" description="Transition state stabilizer" evidence="9">
    <location>
        <position position="380"/>
    </location>
</feature>
<organism evidence="11 12">
    <name type="scientific">Candidatus Thermofonsia Clade 3 bacterium</name>
    <dbReference type="NCBI Taxonomy" id="2364212"/>
    <lineage>
        <taxon>Bacteria</taxon>
        <taxon>Bacillati</taxon>
        <taxon>Chloroflexota</taxon>
        <taxon>Candidatus Thermofontia</taxon>
        <taxon>Candidatus Thermofonsia Clade 3</taxon>
    </lineage>
</organism>
<dbReference type="GO" id="GO:0005524">
    <property type="term" value="F:ATP binding"/>
    <property type="evidence" value="ECO:0007669"/>
    <property type="project" value="UniProtKB-UniRule"/>
</dbReference>
<dbReference type="InterPro" id="IPR016181">
    <property type="entry name" value="Acyl_CoA_acyltransferase"/>
</dbReference>
<dbReference type="GO" id="GO:0140085">
    <property type="term" value="F:L-amino-acid N-acetyltransferase activity"/>
    <property type="evidence" value="ECO:0007669"/>
    <property type="project" value="UniProtKB-ARBA"/>
</dbReference>
<dbReference type="PRINTS" id="PR00474">
    <property type="entry name" value="GLU5KINASE"/>
</dbReference>
<evidence type="ECO:0000256" key="3">
    <source>
        <dbReference type="ARBA" id="ARBA00022605"/>
    </source>
</evidence>
<dbReference type="CDD" id="cd04238">
    <property type="entry name" value="AAK_NAGK-like"/>
    <property type="match status" value="1"/>
</dbReference>
<comment type="catalytic activity">
    <reaction evidence="8 9">
        <text>N-acetyl-L-glutamate + ATP = N-acetyl-L-glutamyl 5-phosphate + ADP</text>
        <dbReference type="Rhea" id="RHEA:14629"/>
        <dbReference type="ChEBI" id="CHEBI:30616"/>
        <dbReference type="ChEBI" id="CHEBI:44337"/>
        <dbReference type="ChEBI" id="CHEBI:57936"/>
        <dbReference type="ChEBI" id="CHEBI:456216"/>
        <dbReference type="EC" id="2.7.2.8"/>
    </reaction>
</comment>
<sequence>MRGVAMSIEIIEVTSPEQIAQFRALLMDYYQERPNSFSERMAQDLQDLPGRYAAPHGGMFLALCNGQPIATAAWTQHTPALVEMKRVYVRPEYRRQGVARALAQHIIAIARARGFAQVVISTWADAEDAVALYRRLGFTEIPPFKPSTVPGLIYLGLDLSPARPAGAQVIKVGGGELDDPAFVAQFAGSIARMKRAGAQPIIAHGGGKALTQLLAMMDAPTQFVEGLRVTDARTRDAALMALSGLANKKLVAALIGQGVDAIGLSGLDAGLVRVARLNDALGFVGRPVSVRASLIAAWLAQGLTPVIAPMSLGADGEIYNVNADHIAGAIAVAVDAGMLTFVTNVPGVLDRGGSLIPDLSAARAEAMIADGAISGGMIPKVRTALEALSAGVRRVRITNLAGLASGDGTVFALPASRVGGV</sequence>
<evidence type="ECO:0000313" key="12">
    <source>
        <dbReference type="Proteomes" id="UP000230790"/>
    </source>
</evidence>
<evidence type="ECO:0000256" key="9">
    <source>
        <dbReference type="HAMAP-Rule" id="MF_00082"/>
    </source>
</evidence>
<dbReference type="UniPathway" id="UPA00068">
    <property type="reaction ID" value="UER00107"/>
</dbReference>
<evidence type="ECO:0000256" key="6">
    <source>
        <dbReference type="ARBA" id="ARBA00022777"/>
    </source>
</evidence>
<dbReference type="InterPro" id="IPR037528">
    <property type="entry name" value="ArgB"/>
</dbReference>
<comment type="function">
    <text evidence="9">Catalyzes the ATP-dependent phosphorylation of N-acetyl-L-glutamate.</text>
</comment>
<keyword evidence="5 9" id="KW-0547">Nucleotide-binding</keyword>
<evidence type="ECO:0000313" key="11">
    <source>
        <dbReference type="EMBL" id="PJF48317.1"/>
    </source>
</evidence>
<protein>
    <recommendedName>
        <fullName evidence="9">Acetylglutamate kinase</fullName>
        <ecNumber evidence="9">2.7.2.8</ecNumber>
    </recommendedName>
    <alternativeName>
        <fullName evidence="9">N-acetyl-L-glutamate 5-phosphotransferase</fullName>
    </alternativeName>
    <alternativeName>
        <fullName evidence="9">NAG kinase</fullName>
        <shortName evidence="9">NAGK</shortName>
    </alternativeName>
</protein>
<keyword evidence="7 9" id="KW-0067">ATP-binding</keyword>
<dbReference type="Proteomes" id="UP000230790">
    <property type="component" value="Unassembled WGS sequence"/>
</dbReference>
<accession>A0A2M8QET5</accession>
<comment type="similarity">
    <text evidence="9">Belongs to the acetylglutamate kinase family. ArgB subfamily.</text>
</comment>
<feature type="binding site" evidence="9">
    <location>
        <begin position="206"/>
        <end position="207"/>
    </location>
    <ligand>
        <name>substrate</name>
    </ligand>
</feature>
<dbReference type="Gene3D" id="3.40.630.30">
    <property type="match status" value="1"/>
</dbReference>
<dbReference type="EC" id="2.7.2.8" evidence="9"/>
<dbReference type="NCBIfam" id="TIGR00761">
    <property type="entry name" value="argB"/>
    <property type="match status" value="1"/>
</dbReference>
<gene>
    <name evidence="9 11" type="primary">argB</name>
    <name evidence="11" type="ORF">CUN48_04280</name>
</gene>
<keyword evidence="6 9" id="KW-0418">Kinase</keyword>
<proteinExistence type="inferred from homology"/>
<evidence type="ECO:0000256" key="8">
    <source>
        <dbReference type="ARBA" id="ARBA00048141"/>
    </source>
</evidence>
<comment type="subcellular location">
    <subcellularLocation>
        <location evidence="9">Cytoplasm</location>
    </subcellularLocation>
</comment>
<evidence type="ECO:0000256" key="1">
    <source>
        <dbReference type="ARBA" id="ARBA00004828"/>
    </source>
</evidence>
<dbReference type="GO" id="GO:0005737">
    <property type="term" value="C:cytoplasm"/>
    <property type="evidence" value="ECO:0007669"/>
    <property type="project" value="UniProtKB-SubCell"/>
</dbReference>
<dbReference type="AlphaFoldDB" id="A0A2M8QET5"/>
<dbReference type="PROSITE" id="PS51186">
    <property type="entry name" value="GNAT"/>
    <property type="match status" value="1"/>
</dbReference>
<dbReference type="InterPro" id="IPR001057">
    <property type="entry name" value="Glu/AcGlu_kinase"/>
</dbReference>
<dbReference type="GO" id="GO:0042450">
    <property type="term" value="P:L-arginine biosynthetic process via ornithine"/>
    <property type="evidence" value="ECO:0007669"/>
    <property type="project" value="UniProtKB-UniRule"/>
</dbReference>
<keyword evidence="4 9" id="KW-0808">Transferase</keyword>
<dbReference type="InterPro" id="IPR000182">
    <property type="entry name" value="GNAT_dom"/>
</dbReference>
<dbReference type="Pfam" id="PF00583">
    <property type="entry name" value="Acetyltransf_1"/>
    <property type="match status" value="1"/>
</dbReference>
<evidence type="ECO:0000256" key="5">
    <source>
        <dbReference type="ARBA" id="ARBA00022741"/>
    </source>
</evidence>
<dbReference type="SUPFAM" id="SSF53633">
    <property type="entry name" value="Carbamate kinase-like"/>
    <property type="match status" value="1"/>
</dbReference>
<dbReference type="CDD" id="cd04301">
    <property type="entry name" value="NAT_SF"/>
    <property type="match status" value="1"/>
</dbReference>
<dbReference type="GO" id="GO:0003991">
    <property type="term" value="F:acetylglutamate kinase activity"/>
    <property type="evidence" value="ECO:0007669"/>
    <property type="project" value="UniProtKB-UniRule"/>
</dbReference>
<evidence type="ECO:0000256" key="2">
    <source>
        <dbReference type="ARBA" id="ARBA00022571"/>
    </source>
</evidence>
<feature type="binding site" evidence="9">
    <location>
        <position position="320"/>
    </location>
    <ligand>
        <name>substrate</name>
    </ligand>
</feature>
<reference evidence="11 12" key="1">
    <citation type="submission" date="2017-11" db="EMBL/GenBank/DDBJ databases">
        <title>Evolution of Phototrophy in the Chloroflexi Phylum Driven by Horizontal Gene Transfer.</title>
        <authorList>
            <person name="Ward L.M."/>
            <person name="Hemp J."/>
            <person name="Shih P.M."/>
            <person name="Mcglynn S.E."/>
            <person name="Fischer W."/>
        </authorList>
    </citation>
    <scope>NUCLEOTIDE SEQUENCE [LARGE SCALE GENOMIC DNA]</scope>
    <source>
        <strain evidence="11">JP3_7</strain>
    </source>
</reference>
<dbReference type="InterPro" id="IPR004662">
    <property type="entry name" value="AcgluKinase_fam"/>
</dbReference>
<comment type="pathway">
    <text evidence="1 9">Amino-acid biosynthesis; L-arginine biosynthesis; N(2)-acetyl-L-ornithine from L-glutamate: step 2/4.</text>
</comment>
<feature type="domain" description="N-acetyltransferase" evidence="10">
    <location>
        <begin position="8"/>
        <end position="160"/>
    </location>
</feature>
<dbReference type="Gene3D" id="3.40.1160.10">
    <property type="entry name" value="Acetylglutamate kinase-like"/>
    <property type="match status" value="1"/>
</dbReference>
<dbReference type="SUPFAM" id="SSF55729">
    <property type="entry name" value="Acyl-CoA N-acyltransferases (Nat)"/>
    <property type="match status" value="1"/>
</dbReference>
<keyword evidence="3 9" id="KW-0028">Amino-acid biosynthesis</keyword>
<keyword evidence="9" id="KW-0963">Cytoplasm</keyword>
<evidence type="ECO:0000256" key="4">
    <source>
        <dbReference type="ARBA" id="ARBA00022679"/>
    </source>
</evidence>
<dbReference type="Pfam" id="PF00696">
    <property type="entry name" value="AA_kinase"/>
    <property type="match status" value="1"/>
</dbReference>
<feature type="binding site" evidence="9">
    <location>
        <position position="228"/>
    </location>
    <ligand>
        <name>substrate</name>
    </ligand>
</feature>
<dbReference type="InterPro" id="IPR001048">
    <property type="entry name" value="Asp/Glu/Uridylate_kinase"/>
</dbReference>